<comment type="subcellular location">
    <subcellularLocation>
        <location evidence="1">Nucleus</location>
    </subcellularLocation>
</comment>
<keyword evidence="5" id="KW-0238">DNA-binding</keyword>
<evidence type="ECO:0000256" key="7">
    <source>
        <dbReference type="PROSITE-ProRule" id="PRU00027"/>
    </source>
</evidence>
<dbReference type="InterPro" id="IPR003656">
    <property type="entry name" value="Znf_BED"/>
</dbReference>
<dbReference type="PANTHER" id="PTHR32166:SF105">
    <property type="entry name" value="HAT DIMERIZATION DOMAIN-CONTAINING PROTEIN"/>
    <property type="match status" value="1"/>
</dbReference>
<evidence type="ECO:0000313" key="11">
    <source>
        <dbReference type="Proteomes" id="UP000187406"/>
    </source>
</evidence>
<feature type="domain" description="BED-type" evidence="9">
    <location>
        <begin position="12"/>
        <end position="68"/>
    </location>
</feature>
<evidence type="ECO:0000256" key="2">
    <source>
        <dbReference type="ARBA" id="ARBA00022723"/>
    </source>
</evidence>
<dbReference type="GO" id="GO:0005634">
    <property type="term" value="C:nucleus"/>
    <property type="evidence" value="ECO:0007669"/>
    <property type="project" value="UniProtKB-SubCell"/>
</dbReference>
<dbReference type="SUPFAM" id="SSF53098">
    <property type="entry name" value="Ribonuclease H-like"/>
    <property type="match status" value="1"/>
</dbReference>
<dbReference type="FunCoup" id="A0A1Q3CEG7">
    <property type="interactions" value="747"/>
</dbReference>
<evidence type="ECO:0000256" key="3">
    <source>
        <dbReference type="ARBA" id="ARBA00022771"/>
    </source>
</evidence>
<name>A0A1Q3CEG7_CEPFO</name>
<feature type="region of interest" description="Disordered" evidence="8">
    <location>
        <begin position="282"/>
        <end position="302"/>
    </location>
</feature>
<sequence length="910" mass="104661">MVESMARIHSSGFVDPGWEHAVALDEKKKKVKCNYCGKIVSGGIYRLKQHLARVSGEVTYCDKAPEVVYVKMKEILEGSRSIKKSRQFEDDGQAYVNFRSNVDEEAEVDYRSKGKESMVSRNVVRNSIPLRSFGHVDPGWEHGVAQDDRKKKVKCNYCQKIVSGGINRFKQHLARIPGEVAPCKFAPEDVYYKIKENMKWHRTGRRNRQPDSTDISPYHRKPDTEDGQEEDALLLVRKERPKIGEKRLGKDMRRSFHVTHPASGSEPILKRSKLDSAFLKTPKSRRTPLSGAQQKVKSGSDGRSHREVFSAICKFFYHAGVPFQAANSHYFQRMLELVGQYGQGLTSPSSQLISGRFLQEEIAITKKHLVEYKTSWANTGCSILADSWTDTEGRTLINFLVSCTRGVYFVSSVDATDVLDDALKLFKLLDKVVEEFGEENVVQVITKNVPNYKAAGKMLEEKRKRLFWTPCATDSIDQMLEDFLKLKCIGRCMQKAQKITKFIYNRVWLLNLMQKEFSQGQELLRPSVTRSASSFATLQNMLDHRSGLRRMFLSNRWISSRFSKSNEGKEVEKIVLSVSFWNEVQYVSKAMDPVMQVLVKVYSGESLSMPHVYKDMYSAKLTIKSIHGDNPRKYGPFWSVIDKHWNSLYHHPVHTAAYFLNPSYRYRPDFIEHSEVLRGLNECIVRLEPDNARRISASTQISDYSYSKADFGTELAMTTRTEIDPAAWWQQHGISCLELQRIAVRILSQTSSSCGCEHYWSIHDEIRRQRHNRLAQKRLDELIYVHYNLRHRESHLKKRFGDSISLDSVLVELLFDDWIVEAEKQTLQEDEETFYDENRTSYEDESEDEPIGCEADTTVTKRGSLDLVTLVVEPPDERPANNAGTATDEDDDDEEEEEDALNYFDDDLSD</sequence>
<dbReference type="OrthoDB" id="1712654at2759"/>
<evidence type="ECO:0000256" key="1">
    <source>
        <dbReference type="ARBA" id="ARBA00004123"/>
    </source>
</evidence>
<reference evidence="11" key="1">
    <citation type="submission" date="2016-04" db="EMBL/GenBank/DDBJ databases">
        <title>Cephalotus genome sequencing.</title>
        <authorList>
            <person name="Fukushima K."/>
            <person name="Hasebe M."/>
            <person name="Fang X."/>
        </authorList>
    </citation>
    <scope>NUCLEOTIDE SEQUENCE [LARGE SCALE GENOMIC DNA]</scope>
    <source>
        <strain evidence="11">cv. St1</strain>
    </source>
</reference>
<dbReference type="PANTHER" id="PTHR32166">
    <property type="entry name" value="OSJNBA0013A04.12 PROTEIN"/>
    <property type="match status" value="1"/>
</dbReference>
<dbReference type="InterPro" id="IPR012337">
    <property type="entry name" value="RNaseH-like_sf"/>
</dbReference>
<proteinExistence type="predicted"/>
<keyword evidence="3 7" id="KW-0863">Zinc-finger</keyword>
<evidence type="ECO:0000256" key="6">
    <source>
        <dbReference type="ARBA" id="ARBA00023242"/>
    </source>
</evidence>
<evidence type="ECO:0000256" key="4">
    <source>
        <dbReference type="ARBA" id="ARBA00022833"/>
    </source>
</evidence>
<comment type="caution">
    <text evidence="10">The sequence shown here is derived from an EMBL/GenBank/DDBJ whole genome shotgun (WGS) entry which is preliminary data.</text>
</comment>
<feature type="region of interest" description="Disordered" evidence="8">
    <location>
        <begin position="201"/>
        <end position="229"/>
    </location>
</feature>
<dbReference type="InParanoid" id="A0A1Q3CEG7"/>
<keyword evidence="11" id="KW-1185">Reference proteome</keyword>
<dbReference type="STRING" id="3775.A0A1Q3CEG7"/>
<gene>
    <name evidence="10" type="ORF">CFOL_v3_21998</name>
</gene>
<evidence type="ECO:0000259" key="9">
    <source>
        <dbReference type="PROSITE" id="PS50808"/>
    </source>
</evidence>
<dbReference type="GO" id="GO:0046983">
    <property type="term" value="F:protein dimerization activity"/>
    <property type="evidence" value="ECO:0007669"/>
    <property type="project" value="InterPro"/>
</dbReference>
<dbReference type="PROSITE" id="PS50808">
    <property type="entry name" value="ZF_BED"/>
    <property type="match status" value="2"/>
</dbReference>
<dbReference type="AlphaFoldDB" id="A0A1Q3CEG7"/>
<organism evidence="10 11">
    <name type="scientific">Cephalotus follicularis</name>
    <name type="common">Albany pitcher plant</name>
    <dbReference type="NCBI Taxonomy" id="3775"/>
    <lineage>
        <taxon>Eukaryota</taxon>
        <taxon>Viridiplantae</taxon>
        <taxon>Streptophyta</taxon>
        <taxon>Embryophyta</taxon>
        <taxon>Tracheophyta</taxon>
        <taxon>Spermatophyta</taxon>
        <taxon>Magnoliopsida</taxon>
        <taxon>eudicotyledons</taxon>
        <taxon>Gunneridae</taxon>
        <taxon>Pentapetalae</taxon>
        <taxon>rosids</taxon>
        <taxon>fabids</taxon>
        <taxon>Oxalidales</taxon>
        <taxon>Cephalotaceae</taxon>
        <taxon>Cephalotus</taxon>
    </lineage>
</organism>
<dbReference type="InterPro" id="IPR007021">
    <property type="entry name" value="DUF659"/>
</dbReference>
<keyword evidence="4" id="KW-0862">Zinc</keyword>
<dbReference type="Pfam" id="PF05699">
    <property type="entry name" value="Dimer_Tnp_hAT"/>
    <property type="match status" value="1"/>
</dbReference>
<evidence type="ECO:0000256" key="8">
    <source>
        <dbReference type="SAM" id="MobiDB-lite"/>
    </source>
</evidence>
<dbReference type="GO" id="GO:0008270">
    <property type="term" value="F:zinc ion binding"/>
    <property type="evidence" value="ECO:0007669"/>
    <property type="project" value="UniProtKB-KW"/>
</dbReference>
<dbReference type="InterPro" id="IPR008906">
    <property type="entry name" value="HATC_C_dom"/>
</dbReference>
<feature type="region of interest" description="Disordered" evidence="8">
    <location>
        <begin position="830"/>
        <end position="851"/>
    </location>
</feature>
<accession>A0A1Q3CEG7</accession>
<dbReference type="EMBL" id="BDDD01001817">
    <property type="protein sequence ID" value="GAV78532.1"/>
    <property type="molecule type" value="Genomic_DNA"/>
</dbReference>
<evidence type="ECO:0000313" key="10">
    <source>
        <dbReference type="EMBL" id="GAV78532.1"/>
    </source>
</evidence>
<keyword evidence="2" id="KW-0479">Metal-binding</keyword>
<keyword evidence="6" id="KW-0539">Nucleus</keyword>
<protein>
    <submittedName>
        <fullName evidence="10">Zf-BED domain-containing protein/DUF659 domain-containing protein/Dimer_Tnp_hAT domain-containing protein</fullName>
    </submittedName>
</protein>
<dbReference type="Pfam" id="PF02892">
    <property type="entry name" value="zf-BED"/>
    <property type="match status" value="2"/>
</dbReference>
<feature type="region of interest" description="Disordered" evidence="8">
    <location>
        <begin position="871"/>
        <end position="910"/>
    </location>
</feature>
<dbReference type="Pfam" id="PF04937">
    <property type="entry name" value="DUF659"/>
    <property type="match status" value="1"/>
</dbReference>
<feature type="domain" description="BED-type" evidence="9">
    <location>
        <begin position="134"/>
        <end position="190"/>
    </location>
</feature>
<dbReference type="GO" id="GO:0003677">
    <property type="term" value="F:DNA binding"/>
    <property type="evidence" value="ECO:0007669"/>
    <property type="project" value="UniProtKB-KW"/>
</dbReference>
<evidence type="ECO:0000256" key="5">
    <source>
        <dbReference type="ARBA" id="ARBA00023125"/>
    </source>
</evidence>
<feature type="compositionally biased region" description="Acidic residues" evidence="8">
    <location>
        <begin position="887"/>
        <end position="910"/>
    </location>
</feature>
<dbReference type="Proteomes" id="UP000187406">
    <property type="component" value="Unassembled WGS sequence"/>
</dbReference>